<feature type="region of interest" description="Disordered" evidence="7">
    <location>
        <begin position="1"/>
        <end position="23"/>
    </location>
</feature>
<proteinExistence type="predicted"/>
<evidence type="ECO:0000256" key="3">
    <source>
        <dbReference type="ARBA" id="ARBA00023015"/>
    </source>
</evidence>
<dbReference type="PANTHER" id="PTHR33057:SF82">
    <property type="entry name" value="TRANSCRIPTION REPRESSOR OFP5"/>
    <property type="match status" value="1"/>
</dbReference>
<feature type="compositionally biased region" description="Basic and acidic residues" evidence="7">
    <location>
        <begin position="242"/>
        <end position="251"/>
    </location>
</feature>
<evidence type="ECO:0000256" key="2">
    <source>
        <dbReference type="ARBA" id="ARBA00022491"/>
    </source>
</evidence>
<dbReference type="Proteomes" id="UP000507222">
    <property type="component" value="Unassembled WGS sequence"/>
</dbReference>
<dbReference type="InterPro" id="IPR038933">
    <property type="entry name" value="Ovate"/>
</dbReference>
<dbReference type="EMBL" id="CAEKDK010000004">
    <property type="protein sequence ID" value="CAB4276301.1"/>
    <property type="molecule type" value="Genomic_DNA"/>
</dbReference>
<keyword evidence="3 6" id="KW-0805">Transcription regulation</keyword>
<keyword evidence="2 6" id="KW-0678">Repressor</keyword>
<dbReference type="PROSITE" id="PS51754">
    <property type="entry name" value="OVATE"/>
    <property type="match status" value="1"/>
</dbReference>
<feature type="compositionally biased region" description="Basic residues" evidence="7">
    <location>
        <begin position="1"/>
        <end position="10"/>
    </location>
</feature>
<dbReference type="PANTHER" id="PTHR33057">
    <property type="entry name" value="TRANSCRIPTION REPRESSOR OFP7-RELATED"/>
    <property type="match status" value="1"/>
</dbReference>
<accession>A0A6J5UJN4</accession>
<keyword evidence="5 6" id="KW-0539">Nucleus</keyword>
<gene>
    <name evidence="9" type="ORF">CURHAP_LOCUS25391</name>
</gene>
<keyword evidence="4 6" id="KW-0804">Transcription</keyword>
<comment type="subcellular location">
    <subcellularLocation>
        <location evidence="1 6">Nucleus</location>
    </subcellularLocation>
</comment>
<dbReference type="GO" id="GO:0005634">
    <property type="term" value="C:nucleus"/>
    <property type="evidence" value="ECO:0007669"/>
    <property type="project" value="UniProtKB-SubCell"/>
</dbReference>
<comment type="function">
    <text evidence="6">Transcriptional repressor that regulates multiple aspects of plant growth and development.</text>
</comment>
<evidence type="ECO:0000256" key="1">
    <source>
        <dbReference type="ARBA" id="ARBA00004123"/>
    </source>
</evidence>
<feature type="region of interest" description="Disordered" evidence="7">
    <location>
        <begin position="38"/>
        <end position="68"/>
    </location>
</feature>
<protein>
    <recommendedName>
        <fullName evidence="6">Transcription repressor</fullName>
    </recommendedName>
    <alternativeName>
        <fullName evidence="6">Ovate family protein</fullName>
    </alternativeName>
</protein>
<feature type="domain" description="OVATE" evidence="8">
    <location>
        <begin position="338"/>
        <end position="397"/>
    </location>
</feature>
<name>A0A6J5UJN4_PRUAR</name>
<organism evidence="9 10">
    <name type="scientific">Prunus armeniaca</name>
    <name type="common">Apricot</name>
    <name type="synonym">Armeniaca vulgaris</name>
    <dbReference type="NCBI Taxonomy" id="36596"/>
    <lineage>
        <taxon>Eukaryota</taxon>
        <taxon>Viridiplantae</taxon>
        <taxon>Streptophyta</taxon>
        <taxon>Embryophyta</taxon>
        <taxon>Tracheophyta</taxon>
        <taxon>Spermatophyta</taxon>
        <taxon>Magnoliopsida</taxon>
        <taxon>eudicotyledons</taxon>
        <taxon>Gunneridae</taxon>
        <taxon>Pentapetalae</taxon>
        <taxon>rosids</taxon>
        <taxon>fabids</taxon>
        <taxon>Rosales</taxon>
        <taxon>Rosaceae</taxon>
        <taxon>Amygdaloideae</taxon>
        <taxon>Amygdaleae</taxon>
        <taxon>Prunus</taxon>
    </lineage>
</organism>
<evidence type="ECO:0000259" key="8">
    <source>
        <dbReference type="PROSITE" id="PS51754"/>
    </source>
</evidence>
<dbReference type="Pfam" id="PF04844">
    <property type="entry name" value="Ovate"/>
    <property type="match status" value="1"/>
</dbReference>
<evidence type="ECO:0000256" key="7">
    <source>
        <dbReference type="SAM" id="MobiDB-lite"/>
    </source>
</evidence>
<evidence type="ECO:0000256" key="5">
    <source>
        <dbReference type="ARBA" id="ARBA00023242"/>
    </source>
</evidence>
<dbReference type="InterPro" id="IPR006458">
    <property type="entry name" value="Ovate_C"/>
</dbReference>
<evidence type="ECO:0000313" key="9">
    <source>
        <dbReference type="EMBL" id="CAB4276301.1"/>
    </source>
</evidence>
<sequence length="440" mass="50380">MKWGSKKKRPPPIFSSSSSSSQPFLISHVFPTSWLSKFKQKRGNSEPKPSKVNRKGKQNSPSLGSPRCAAAKGGGRFYGVVDDDDDAFWRLSFGEDSAEGKKNRGVLRSVWLDSDDEFEVQPSSCGSCQTSDRIVKGRDLSQKLKGMQKSRTAKEWKLRKENGELEGKKKLLKLERDADKAEETSTETVESDEVEMLAARKFWATETDARKHHNVSSLNSRNSSLKTIQEEALNLETEEPSEEKQTSDWQKLKERKIQEVKSKSEKHRKSLYISRELQRRRTKRSSKVRVCSPRTASRVEICKIKALENMTKAKMKMKRVAKEGAVQQVRTGLNSFAVVKCSFDPPQDFRDSMVEMIVEKKITQPEDLEELLACYLTLNSDEYHDLIVKVFRQQPMTMQDYNVYKLHKCEEIVKVANPVSIFEPTKIHTDDQINSKMSLD</sequence>
<dbReference type="NCBIfam" id="TIGR01568">
    <property type="entry name" value="A_thal_3678"/>
    <property type="match status" value="1"/>
</dbReference>
<dbReference type="GO" id="GO:0045892">
    <property type="term" value="P:negative regulation of DNA-templated transcription"/>
    <property type="evidence" value="ECO:0007669"/>
    <property type="project" value="UniProtKB-UniRule"/>
</dbReference>
<evidence type="ECO:0000256" key="4">
    <source>
        <dbReference type="ARBA" id="ARBA00023163"/>
    </source>
</evidence>
<evidence type="ECO:0000313" key="10">
    <source>
        <dbReference type="Proteomes" id="UP000507222"/>
    </source>
</evidence>
<reference evidence="9 10" key="1">
    <citation type="submission" date="2020-05" db="EMBL/GenBank/DDBJ databases">
        <authorList>
            <person name="Campoy J."/>
            <person name="Schneeberger K."/>
            <person name="Spophaly S."/>
        </authorList>
    </citation>
    <scope>NUCLEOTIDE SEQUENCE [LARGE SCALE GENOMIC DNA]</scope>
    <source>
        <strain evidence="9">PruArmRojPasFocal</strain>
    </source>
</reference>
<dbReference type="AlphaFoldDB" id="A0A6J5UJN4"/>
<evidence type="ECO:0000256" key="6">
    <source>
        <dbReference type="RuleBase" id="RU367028"/>
    </source>
</evidence>
<feature type="region of interest" description="Disordered" evidence="7">
    <location>
        <begin position="232"/>
        <end position="251"/>
    </location>
</feature>